<proteinExistence type="predicted"/>
<organism evidence="2 3">
    <name type="scientific">Dothidotthia symphoricarpi CBS 119687</name>
    <dbReference type="NCBI Taxonomy" id="1392245"/>
    <lineage>
        <taxon>Eukaryota</taxon>
        <taxon>Fungi</taxon>
        <taxon>Dikarya</taxon>
        <taxon>Ascomycota</taxon>
        <taxon>Pezizomycotina</taxon>
        <taxon>Dothideomycetes</taxon>
        <taxon>Pleosporomycetidae</taxon>
        <taxon>Pleosporales</taxon>
        <taxon>Dothidotthiaceae</taxon>
        <taxon>Dothidotthia</taxon>
    </lineage>
</organism>
<protein>
    <submittedName>
        <fullName evidence="2">Uncharacterized protein</fullName>
    </submittedName>
</protein>
<dbReference type="EMBL" id="ML977523">
    <property type="protein sequence ID" value="KAF2123685.1"/>
    <property type="molecule type" value="Genomic_DNA"/>
</dbReference>
<evidence type="ECO:0000313" key="2">
    <source>
        <dbReference type="EMBL" id="KAF2123685.1"/>
    </source>
</evidence>
<name>A0A6A5ZXD1_9PLEO</name>
<evidence type="ECO:0000313" key="3">
    <source>
        <dbReference type="Proteomes" id="UP000799771"/>
    </source>
</evidence>
<gene>
    <name evidence="2" type="ORF">P153DRAFT_147502</name>
</gene>
<dbReference type="OrthoDB" id="6123at2759"/>
<reference evidence="2" key="1">
    <citation type="journal article" date="2020" name="Stud. Mycol.">
        <title>101 Dothideomycetes genomes: a test case for predicting lifestyles and emergence of pathogens.</title>
        <authorList>
            <person name="Haridas S."/>
            <person name="Albert R."/>
            <person name="Binder M."/>
            <person name="Bloem J."/>
            <person name="Labutti K."/>
            <person name="Salamov A."/>
            <person name="Andreopoulos B."/>
            <person name="Baker S."/>
            <person name="Barry K."/>
            <person name="Bills G."/>
            <person name="Bluhm B."/>
            <person name="Cannon C."/>
            <person name="Castanera R."/>
            <person name="Culley D."/>
            <person name="Daum C."/>
            <person name="Ezra D."/>
            <person name="Gonzalez J."/>
            <person name="Henrissat B."/>
            <person name="Kuo A."/>
            <person name="Liang C."/>
            <person name="Lipzen A."/>
            <person name="Lutzoni F."/>
            <person name="Magnuson J."/>
            <person name="Mondo S."/>
            <person name="Nolan M."/>
            <person name="Ohm R."/>
            <person name="Pangilinan J."/>
            <person name="Park H.-J."/>
            <person name="Ramirez L."/>
            <person name="Alfaro M."/>
            <person name="Sun H."/>
            <person name="Tritt A."/>
            <person name="Yoshinaga Y."/>
            <person name="Zwiers L.-H."/>
            <person name="Turgeon B."/>
            <person name="Goodwin S."/>
            <person name="Spatafora J."/>
            <person name="Crous P."/>
            <person name="Grigoriev I."/>
        </authorList>
    </citation>
    <scope>NUCLEOTIDE SEQUENCE</scope>
    <source>
        <strain evidence="2">CBS 119687</strain>
    </source>
</reference>
<sequence>MCSSLAAAVTRPLTYSRWLTGCKSRSTLQADDVFSPSPTQLTKSTQAAHSSEHSIHDDDESDEKDKRHDTGDSFILTNEGHAKKHQDDVMDVRNCKANTSCPNTEGTVVHHEVRSGNNLGDNEDKTNDWRRIVLTSTLHGYGRKHGIFASRLRHRGRKASSHG</sequence>
<accession>A0A6A5ZXD1</accession>
<feature type="region of interest" description="Disordered" evidence="1">
    <location>
        <begin position="29"/>
        <end position="86"/>
    </location>
</feature>
<evidence type="ECO:0000256" key="1">
    <source>
        <dbReference type="SAM" id="MobiDB-lite"/>
    </source>
</evidence>
<dbReference type="RefSeq" id="XP_033518079.1">
    <property type="nucleotide sequence ID" value="XM_033662168.1"/>
</dbReference>
<keyword evidence="3" id="KW-1185">Reference proteome</keyword>
<feature type="compositionally biased region" description="Polar residues" evidence="1">
    <location>
        <begin position="36"/>
        <end position="48"/>
    </location>
</feature>
<dbReference type="Proteomes" id="UP000799771">
    <property type="component" value="Unassembled WGS sequence"/>
</dbReference>
<dbReference type="AlphaFoldDB" id="A0A6A5ZXD1"/>
<dbReference type="GeneID" id="54402600"/>